<dbReference type="AlphaFoldDB" id="A0A438HCX7"/>
<feature type="region of interest" description="Disordered" evidence="10">
    <location>
        <begin position="272"/>
        <end position="295"/>
    </location>
</feature>
<evidence type="ECO:0000256" key="5">
    <source>
        <dbReference type="ARBA" id="ARBA00022801"/>
    </source>
</evidence>
<keyword evidence="6 9" id="KW-0326">Glycosidase</keyword>
<evidence type="ECO:0000256" key="6">
    <source>
        <dbReference type="ARBA" id="ARBA00023295"/>
    </source>
</evidence>
<dbReference type="PANTHER" id="PTHR31375">
    <property type="match status" value="1"/>
</dbReference>
<dbReference type="GO" id="GO:0004650">
    <property type="term" value="F:polygalacturonase activity"/>
    <property type="evidence" value="ECO:0007669"/>
    <property type="project" value="InterPro"/>
</dbReference>
<dbReference type="EMBL" id="QGNW01000242">
    <property type="protein sequence ID" value="RVW82316.1"/>
    <property type="molecule type" value="Genomic_DNA"/>
</dbReference>
<accession>A0A438HCX7</accession>
<comment type="caution">
    <text evidence="12">The sequence shown here is derived from an EMBL/GenBank/DDBJ whole genome shotgun (WGS) entry which is preliminary data.</text>
</comment>
<dbReference type="Pfam" id="PF00295">
    <property type="entry name" value="Glyco_hydro_28"/>
    <property type="match status" value="1"/>
</dbReference>
<evidence type="ECO:0000256" key="2">
    <source>
        <dbReference type="ARBA" id="ARBA00008834"/>
    </source>
</evidence>
<evidence type="ECO:0000256" key="1">
    <source>
        <dbReference type="ARBA" id="ARBA00004191"/>
    </source>
</evidence>
<evidence type="ECO:0000313" key="13">
    <source>
        <dbReference type="Proteomes" id="UP000288805"/>
    </source>
</evidence>
<feature type="chain" id="PRO_5019255007" evidence="11">
    <location>
        <begin position="25"/>
        <end position="295"/>
    </location>
</feature>
<keyword evidence="3" id="KW-0134">Cell wall</keyword>
<evidence type="ECO:0000256" key="9">
    <source>
        <dbReference type="RuleBase" id="RU361169"/>
    </source>
</evidence>
<feature type="active site" evidence="8">
    <location>
        <position position="218"/>
    </location>
</feature>
<dbReference type="GO" id="GO:0005975">
    <property type="term" value="P:carbohydrate metabolic process"/>
    <property type="evidence" value="ECO:0007669"/>
    <property type="project" value="InterPro"/>
</dbReference>
<reference evidence="12 13" key="1">
    <citation type="journal article" date="2018" name="PLoS Genet.">
        <title>Population sequencing reveals clonal diversity and ancestral inbreeding in the grapevine cultivar Chardonnay.</title>
        <authorList>
            <person name="Roach M.J."/>
            <person name="Johnson D.L."/>
            <person name="Bohlmann J."/>
            <person name="van Vuuren H.J."/>
            <person name="Jones S.J."/>
            <person name="Pretorius I.S."/>
            <person name="Schmidt S.A."/>
            <person name="Borneman A.R."/>
        </authorList>
    </citation>
    <scope>NUCLEOTIDE SEQUENCE [LARGE SCALE GENOMIC DNA]</scope>
    <source>
        <strain evidence="13">cv. Chardonnay</strain>
        <tissue evidence="12">Leaf</tissue>
    </source>
</reference>
<protein>
    <submittedName>
        <fullName evidence="12">Polygalacturonase</fullName>
    </submittedName>
</protein>
<proteinExistence type="inferred from homology"/>
<dbReference type="InterPro" id="IPR011050">
    <property type="entry name" value="Pectin_lyase_fold/virulence"/>
</dbReference>
<keyword evidence="7" id="KW-0961">Cell wall biogenesis/degradation</keyword>
<keyword evidence="11" id="KW-0732">Signal</keyword>
<sequence>MGLKLNIATTSLLLLLASAAEVSGDIIFYVTKYGARTDGNSDISQALLKAWGDACPCKAPINFVVQGTVMAPVDTSRFRAEAGWITFQQIDQFTLSGDGVFDGQGKIVWGTKCLSSAYCNQLPINLRFNFITNSMVKDITSRDSKQFHINLLGCKNLTFYNIVISAPQESLNTDGIHSGRSSGINITDSTIETGDDCVSIGDGSEQINIQRVTCGPGHGISVGSLGKYCRDPSPWETRGTQLIVTRGTCYQPDHHHLDSPKDMHGAVILSGPPQGKANDVSASPIQGRANDAGRA</sequence>
<evidence type="ECO:0000256" key="8">
    <source>
        <dbReference type="PROSITE-ProRule" id="PRU10052"/>
    </source>
</evidence>
<feature type="signal peptide" evidence="11">
    <location>
        <begin position="1"/>
        <end position="24"/>
    </location>
</feature>
<evidence type="ECO:0000313" key="12">
    <source>
        <dbReference type="EMBL" id="RVW82316.1"/>
    </source>
</evidence>
<keyword evidence="4" id="KW-0964">Secreted</keyword>
<evidence type="ECO:0000256" key="11">
    <source>
        <dbReference type="SAM" id="SignalP"/>
    </source>
</evidence>
<evidence type="ECO:0000256" key="3">
    <source>
        <dbReference type="ARBA" id="ARBA00022512"/>
    </source>
</evidence>
<dbReference type="SUPFAM" id="SSF51126">
    <property type="entry name" value="Pectin lyase-like"/>
    <property type="match status" value="1"/>
</dbReference>
<dbReference type="PROSITE" id="PS00502">
    <property type="entry name" value="POLYGALACTURONASE"/>
    <property type="match status" value="1"/>
</dbReference>
<organism evidence="12 13">
    <name type="scientific">Vitis vinifera</name>
    <name type="common">Grape</name>
    <dbReference type="NCBI Taxonomy" id="29760"/>
    <lineage>
        <taxon>Eukaryota</taxon>
        <taxon>Viridiplantae</taxon>
        <taxon>Streptophyta</taxon>
        <taxon>Embryophyta</taxon>
        <taxon>Tracheophyta</taxon>
        <taxon>Spermatophyta</taxon>
        <taxon>Magnoliopsida</taxon>
        <taxon>eudicotyledons</taxon>
        <taxon>Gunneridae</taxon>
        <taxon>Pentapetalae</taxon>
        <taxon>rosids</taxon>
        <taxon>Vitales</taxon>
        <taxon>Vitaceae</taxon>
        <taxon>Viteae</taxon>
        <taxon>Vitis</taxon>
    </lineage>
</organism>
<dbReference type="Proteomes" id="UP000288805">
    <property type="component" value="Unassembled WGS sequence"/>
</dbReference>
<evidence type="ECO:0000256" key="10">
    <source>
        <dbReference type="SAM" id="MobiDB-lite"/>
    </source>
</evidence>
<name>A0A438HCX7_VITVI</name>
<gene>
    <name evidence="12" type="primary">G9_4</name>
    <name evidence="12" type="ORF">CK203_041647</name>
</gene>
<comment type="similarity">
    <text evidence="2 9">Belongs to the glycosyl hydrolase 28 family.</text>
</comment>
<dbReference type="Gene3D" id="2.160.20.10">
    <property type="entry name" value="Single-stranded right-handed beta-helix, Pectin lyase-like"/>
    <property type="match status" value="1"/>
</dbReference>
<dbReference type="InterPro" id="IPR012334">
    <property type="entry name" value="Pectin_lyas_fold"/>
</dbReference>
<evidence type="ECO:0000256" key="7">
    <source>
        <dbReference type="ARBA" id="ARBA00023316"/>
    </source>
</evidence>
<dbReference type="GO" id="GO:0071555">
    <property type="term" value="P:cell wall organization"/>
    <property type="evidence" value="ECO:0007669"/>
    <property type="project" value="UniProtKB-KW"/>
</dbReference>
<evidence type="ECO:0000256" key="4">
    <source>
        <dbReference type="ARBA" id="ARBA00022525"/>
    </source>
</evidence>
<keyword evidence="5 9" id="KW-0378">Hydrolase</keyword>
<dbReference type="InterPro" id="IPR000743">
    <property type="entry name" value="Glyco_hydro_28"/>
</dbReference>
<comment type="subcellular location">
    <subcellularLocation>
        <location evidence="1">Secreted</location>
        <location evidence="1">Cell wall</location>
    </subcellularLocation>
</comment>